<dbReference type="EMBL" id="JAOVZO020000017">
    <property type="protein sequence ID" value="MDC8013477.1"/>
    <property type="molecule type" value="Genomic_DNA"/>
</dbReference>
<dbReference type="AlphaFoldDB" id="A0A9X3YJL3"/>
<protein>
    <submittedName>
        <fullName evidence="2">FHA domain-containing protein</fullName>
    </submittedName>
</protein>
<evidence type="ECO:0000313" key="2">
    <source>
        <dbReference type="EMBL" id="MDC8013477.1"/>
    </source>
</evidence>
<dbReference type="CDD" id="cd00060">
    <property type="entry name" value="FHA"/>
    <property type="match status" value="1"/>
</dbReference>
<feature type="domain" description="FHA" evidence="1">
    <location>
        <begin position="253"/>
        <end position="316"/>
    </location>
</feature>
<name>A0A9X3YJL3_9GAMM</name>
<proteinExistence type="predicted"/>
<keyword evidence="3" id="KW-1185">Reference proteome</keyword>
<dbReference type="PROSITE" id="PS50006">
    <property type="entry name" value="FHA_DOMAIN"/>
    <property type="match status" value="1"/>
</dbReference>
<dbReference type="Proteomes" id="UP001139971">
    <property type="component" value="Unassembled WGS sequence"/>
</dbReference>
<dbReference type="SUPFAM" id="SSF49879">
    <property type="entry name" value="SMAD/FHA domain"/>
    <property type="match status" value="1"/>
</dbReference>
<dbReference type="RefSeq" id="WP_263545684.1">
    <property type="nucleotide sequence ID" value="NZ_JAOVZO020000017.1"/>
</dbReference>
<gene>
    <name evidence="2" type="ORF">OD750_013105</name>
</gene>
<comment type="caution">
    <text evidence="2">The sequence shown here is derived from an EMBL/GenBank/DDBJ whole genome shotgun (WGS) entry which is preliminary data.</text>
</comment>
<sequence>MTNERLAALETIDVTAVDALKLVKAEQDVLSERLAQLEERRGGVADAVYLRVRADYETRSRALDNQAAPLKQGAREQYSALRALLDRFGADHESISLDRQEIELRHQLGEYDDSEYKSRIADLETELAARADALNRAQALKAHFLEAFHSEAELEGAAPPAAATTNPGQTLPPTAPYRTLETDAVASPDRTQAIPAISVPDIAVPPVRPPSETQMMPVLDIPLPPRAPAAPPAAPAIGSTVVMRAARLVPQNAEAGKNSTMLSLKPVGIGADPANELRVTGPGVEPKHAQLTVSMAGYTVVDLGTVHGTRVNAEKVRERLLRDQDVIQIGAARWVFREG</sequence>
<dbReference type="InterPro" id="IPR008984">
    <property type="entry name" value="SMAD_FHA_dom_sf"/>
</dbReference>
<dbReference type="Pfam" id="PF00498">
    <property type="entry name" value="FHA"/>
    <property type="match status" value="1"/>
</dbReference>
<reference evidence="2" key="1">
    <citation type="submission" date="2023-02" db="EMBL/GenBank/DDBJ databases">
        <title>Tahibacter soli sp. nov. isolated from soil.</title>
        <authorList>
            <person name="Baek J.H."/>
            <person name="Lee J.K."/>
            <person name="Choi D.G."/>
            <person name="Jeon C.O."/>
        </authorList>
    </citation>
    <scope>NUCLEOTIDE SEQUENCE</scope>
    <source>
        <strain evidence="2">BL</strain>
    </source>
</reference>
<dbReference type="Gene3D" id="2.60.200.20">
    <property type="match status" value="1"/>
</dbReference>
<dbReference type="InterPro" id="IPR000253">
    <property type="entry name" value="FHA_dom"/>
</dbReference>
<accession>A0A9X3YJL3</accession>
<evidence type="ECO:0000259" key="1">
    <source>
        <dbReference type="PROSITE" id="PS50006"/>
    </source>
</evidence>
<organism evidence="2 3">
    <name type="scientific">Tahibacter soli</name>
    <dbReference type="NCBI Taxonomy" id="2983605"/>
    <lineage>
        <taxon>Bacteria</taxon>
        <taxon>Pseudomonadati</taxon>
        <taxon>Pseudomonadota</taxon>
        <taxon>Gammaproteobacteria</taxon>
        <taxon>Lysobacterales</taxon>
        <taxon>Rhodanobacteraceae</taxon>
        <taxon>Tahibacter</taxon>
    </lineage>
</organism>
<evidence type="ECO:0000313" key="3">
    <source>
        <dbReference type="Proteomes" id="UP001139971"/>
    </source>
</evidence>